<dbReference type="Pfam" id="PF00926">
    <property type="entry name" value="DHBP_synthase"/>
    <property type="match status" value="1"/>
</dbReference>
<evidence type="ECO:0000313" key="6">
    <source>
        <dbReference type="EMBL" id="PZR03874.1"/>
    </source>
</evidence>
<organism evidence="6 7">
    <name type="scientific">Corynebacterium kroppenstedtii</name>
    <dbReference type="NCBI Taxonomy" id="161879"/>
    <lineage>
        <taxon>Bacteria</taxon>
        <taxon>Bacillati</taxon>
        <taxon>Actinomycetota</taxon>
        <taxon>Actinomycetes</taxon>
        <taxon>Mycobacteriales</taxon>
        <taxon>Corynebacteriaceae</taxon>
        <taxon>Corynebacterium</taxon>
    </lineage>
</organism>
<dbReference type="AlphaFoldDB" id="A0A2W5UKX1"/>
<dbReference type="GO" id="GO:0005829">
    <property type="term" value="C:cytosol"/>
    <property type="evidence" value="ECO:0007669"/>
    <property type="project" value="TreeGrafter"/>
</dbReference>
<reference evidence="6 7" key="1">
    <citation type="submission" date="2017-08" db="EMBL/GenBank/DDBJ databases">
        <title>Infants hospitalized years apart are colonized by the same room-sourced microbial strains.</title>
        <authorList>
            <person name="Brooks B."/>
            <person name="Olm M.R."/>
            <person name="Firek B.A."/>
            <person name="Baker R."/>
            <person name="Thomas B.C."/>
            <person name="Morowitz M.J."/>
            <person name="Banfield J.F."/>
        </authorList>
    </citation>
    <scope>NUCLEOTIDE SEQUENCE [LARGE SCALE GENOMIC DNA]</scope>
    <source>
        <strain evidence="6">S2_003_000_R1_3</strain>
    </source>
</reference>
<dbReference type="Proteomes" id="UP000249432">
    <property type="component" value="Unassembled WGS sequence"/>
</dbReference>
<dbReference type="InterPro" id="IPR017945">
    <property type="entry name" value="DHBP_synth_RibB-like_a/b_dom"/>
</dbReference>
<evidence type="ECO:0000256" key="4">
    <source>
        <dbReference type="ARBA" id="ARBA00022619"/>
    </source>
</evidence>
<sequence>VAENFHRPGHVFPLMARDGGVLTRIGHTEAGSDLAAMAGFAPVGAIVEIIGQDGEMLRLPQLVGWCAERGIALSTIEKLREYRQAQQEAGVDITQRTDGSLFSIPKSSKK</sequence>
<feature type="non-terminal residue" evidence="6">
    <location>
        <position position="1"/>
    </location>
</feature>
<name>A0A2W5UKX1_9CORY</name>
<evidence type="ECO:0000256" key="2">
    <source>
        <dbReference type="ARBA" id="ARBA00004904"/>
    </source>
</evidence>
<proteinExistence type="predicted"/>
<dbReference type="GO" id="GO:0046872">
    <property type="term" value="F:metal ion binding"/>
    <property type="evidence" value="ECO:0007669"/>
    <property type="project" value="UniProtKB-KW"/>
</dbReference>
<protein>
    <recommendedName>
        <fullName evidence="3">3,4-dihydroxy-2-butanone-4-phosphate synthase</fullName>
        <ecNumber evidence="3">4.1.99.12</ecNumber>
    </recommendedName>
</protein>
<gene>
    <name evidence="6" type="primary">ribB</name>
    <name evidence="6" type="ORF">DI525_08570</name>
</gene>
<evidence type="ECO:0000256" key="5">
    <source>
        <dbReference type="ARBA" id="ARBA00022723"/>
    </source>
</evidence>
<keyword evidence="4" id="KW-0686">Riboflavin biosynthesis</keyword>
<dbReference type="GO" id="GO:0003935">
    <property type="term" value="F:GTP cyclohydrolase II activity"/>
    <property type="evidence" value="ECO:0007669"/>
    <property type="project" value="TreeGrafter"/>
</dbReference>
<dbReference type="GO" id="GO:0009231">
    <property type="term" value="P:riboflavin biosynthetic process"/>
    <property type="evidence" value="ECO:0007669"/>
    <property type="project" value="UniProtKB-UniPathway"/>
</dbReference>
<dbReference type="EC" id="4.1.99.12" evidence="3"/>
<dbReference type="RefSeq" id="WP_303735308.1">
    <property type="nucleotide sequence ID" value="NZ_QFRA01000026.1"/>
</dbReference>
<keyword evidence="5" id="KW-0479">Metal-binding</keyword>
<evidence type="ECO:0000313" key="7">
    <source>
        <dbReference type="Proteomes" id="UP000249432"/>
    </source>
</evidence>
<dbReference type="EMBL" id="QFRA01000026">
    <property type="protein sequence ID" value="PZR03874.1"/>
    <property type="molecule type" value="Genomic_DNA"/>
</dbReference>
<dbReference type="InterPro" id="IPR000422">
    <property type="entry name" value="DHBP_synthase_RibB"/>
</dbReference>
<dbReference type="UniPathway" id="UPA00275">
    <property type="reaction ID" value="UER00399"/>
</dbReference>
<dbReference type="GO" id="GO:0008686">
    <property type="term" value="F:3,4-dihydroxy-2-butanone-4-phosphate synthase activity"/>
    <property type="evidence" value="ECO:0007669"/>
    <property type="project" value="UniProtKB-EC"/>
</dbReference>
<dbReference type="Gene3D" id="3.90.870.10">
    <property type="entry name" value="DHBP synthase"/>
    <property type="match status" value="1"/>
</dbReference>
<dbReference type="PANTHER" id="PTHR21327:SF18">
    <property type="entry name" value="3,4-DIHYDROXY-2-BUTANONE 4-PHOSPHATE SYNTHASE"/>
    <property type="match status" value="1"/>
</dbReference>
<accession>A0A2W5UKX1</accession>
<dbReference type="SUPFAM" id="SSF55821">
    <property type="entry name" value="YrdC/RibB"/>
    <property type="match status" value="1"/>
</dbReference>
<comment type="caution">
    <text evidence="6">The sequence shown here is derived from an EMBL/GenBank/DDBJ whole genome shotgun (WGS) entry which is preliminary data.</text>
</comment>
<dbReference type="PANTHER" id="PTHR21327">
    <property type="entry name" value="GTP CYCLOHYDROLASE II-RELATED"/>
    <property type="match status" value="1"/>
</dbReference>
<comment type="pathway">
    <text evidence="2">Cofactor biosynthesis; riboflavin biosynthesis; 2-hydroxy-3-oxobutyl phosphate from D-ribulose 5-phosphate: step 1/1.</text>
</comment>
<comment type="function">
    <text evidence="1">Catalyzes the conversion of D-ribulose 5-phosphate to formate and 3,4-dihydroxy-2-butanone 4-phosphate.</text>
</comment>
<evidence type="ECO:0000256" key="1">
    <source>
        <dbReference type="ARBA" id="ARBA00002284"/>
    </source>
</evidence>
<evidence type="ECO:0000256" key="3">
    <source>
        <dbReference type="ARBA" id="ARBA00012153"/>
    </source>
</evidence>